<dbReference type="InterPro" id="IPR003593">
    <property type="entry name" value="AAA+_ATPase"/>
</dbReference>
<sequence>MTSDVSGPAPASSRAGAAAPAIVATGLSKAFGKKVALDGVSLTVPRGSVFALLGPNGSGKTTLVQVLSTLRLPSAGSAEVLGHDLRTAPAEVRAGIGVTGQFSAVDSMLTGLENLLLMAKLYHLARDEGEARARSLLKRFDLSEAWSRPPSTYSGGMRRRLDIAMTLMGDPALIFLDEPTTGLDPRSRQTMWQIVREFVAEGVTVFLTTQYLQEADELADQIALLDHGRVVAHGTPAELKQHAPGAHITLRFATSAGLHAAARSVPGSTPDADAFTLRCPMAADGGAVKRVLDRVPDGLPIEDITVHTPDLDDVFFALSGTTPQTRTEDTARTGDHR</sequence>
<keyword evidence="5" id="KW-0046">Antibiotic resistance</keyword>
<dbReference type="Pfam" id="PF00005">
    <property type="entry name" value="ABC_tran"/>
    <property type="match status" value="1"/>
</dbReference>
<reference evidence="7 8" key="1">
    <citation type="submission" date="2022-07" db="EMBL/GenBank/DDBJ databases">
        <authorList>
            <person name="Phongsopitanun W."/>
            <person name="Tanasupawat S."/>
        </authorList>
    </citation>
    <scope>NUCLEOTIDE SEQUENCE [LARGE SCALE GENOMIC DNA]</scope>
    <source>
        <strain evidence="7 8">RCU-064</strain>
    </source>
</reference>
<protein>
    <submittedName>
        <fullName evidence="7">ATP-binding cassette domain-containing protein</fullName>
    </submittedName>
</protein>
<dbReference type="GO" id="GO:0005524">
    <property type="term" value="F:ATP binding"/>
    <property type="evidence" value="ECO:0007669"/>
    <property type="project" value="UniProtKB-KW"/>
</dbReference>
<keyword evidence="2" id="KW-0813">Transport</keyword>
<dbReference type="RefSeq" id="WP_256655077.1">
    <property type="nucleotide sequence ID" value="NZ_JANIAA010000045.1"/>
</dbReference>
<dbReference type="Gene3D" id="3.40.50.300">
    <property type="entry name" value="P-loop containing nucleotide triphosphate hydrolases"/>
    <property type="match status" value="1"/>
</dbReference>
<keyword evidence="3" id="KW-0547">Nucleotide-binding</keyword>
<keyword evidence="8" id="KW-1185">Reference proteome</keyword>
<evidence type="ECO:0000313" key="7">
    <source>
        <dbReference type="EMBL" id="MCQ8194305.1"/>
    </source>
</evidence>
<evidence type="ECO:0000256" key="3">
    <source>
        <dbReference type="ARBA" id="ARBA00022741"/>
    </source>
</evidence>
<name>A0ABT1VA77_9ACTN</name>
<keyword evidence="4 7" id="KW-0067">ATP-binding</keyword>
<dbReference type="PROSITE" id="PS50893">
    <property type="entry name" value="ABC_TRANSPORTER_2"/>
    <property type="match status" value="1"/>
</dbReference>
<evidence type="ECO:0000256" key="2">
    <source>
        <dbReference type="ARBA" id="ARBA00022448"/>
    </source>
</evidence>
<evidence type="ECO:0000256" key="1">
    <source>
        <dbReference type="ARBA" id="ARBA00004202"/>
    </source>
</evidence>
<dbReference type="InterPro" id="IPR017871">
    <property type="entry name" value="ABC_transporter-like_CS"/>
</dbReference>
<evidence type="ECO:0000256" key="4">
    <source>
        <dbReference type="ARBA" id="ARBA00022840"/>
    </source>
</evidence>
<dbReference type="EMBL" id="JANIAA010000045">
    <property type="protein sequence ID" value="MCQ8194305.1"/>
    <property type="molecule type" value="Genomic_DNA"/>
</dbReference>
<organism evidence="7 8">
    <name type="scientific">Streptomyces rugosispiralis</name>
    <dbReference type="NCBI Taxonomy" id="2967341"/>
    <lineage>
        <taxon>Bacteria</taxon>
        <taxon>Bacillati</taxon>
        <taxon>Actinomycetota</taxon>
        <taxon>Actinomycetes</taxon>
        <taxon>Kitasatosporales</taxon>
        <taxon>Streptomycetaceae</taxon>
        <taxon>Streptomyces</taxon>
    </lineage>
</organism>
<comment type="subcellular location">
    <subcellularLocation>
        <location evidence="1">Cell membrane</location>
        <topology evidence="1">Peripheral membrane protein</topology>
    </subcellularLocation>
</comment>
<feature type="domain" description="ABC transporter" evidence="6">
    <location>
        <begin position="22"/>
        <end position="252"/>
    </location>
</feature>
<comment type="caution">
    <text evidence="7">The sequence shown here is derived from an EMBL/GenBank/DDBJ whole genome shotgun (WGS) entry which is preliminary data.</text>
</comment>
<dbReference type="PANTHER" id="PTHR42711:SF19">
    <property type="entry name" value="DOXORUBICIN RESISTANCE ATP-BINDING PROTEIN DRRA"/>
    <property type="match status" value="1"/>
</dbReference>
<dbReference type="PANTHER" id="PTHR42711">
    <property type="entry name" value="ABC TRANSPORTER ATP-BINDING PROTEIN"/>
    <property type="match status" value="1"/>
</dbReference>
<dbReference type="InterPro" id="IPR050763">
    <property type="entry name" value="ABC_transporter_ATP-binding"/>
</dbReference>
<evidence type="ECO:0000259" key="6">
    <source>
        <dbReference type="PROSITE" id="PS50893"/>
    </source>
</evidence>
<dbReference type="InterPro" id="IPR027417">
    <property type="entry name" value="P-loop_NTPase"/>
</dbReference>
<dbReference type="InterPro" id="IPR003439">
    <property type="entry name" value="ABC_transporter-like_ATP-bd"/>
</dbReference>
<dbReference type="PROSITE" id="PS00211">
    <property type="entry name" value="ABC_TRANSPORTER_1"/>
    <property type="match status" value="1"/>
</dbReference>
<evidence type="ECO:0000256" key="5">
    <source>
        <dbReference type="ARBA" id="ARBA00023251"/>
    </source>
</evidence>
<dbReference type="Proteomes" id="UP001204746">
    <property type="component" value="Unassembled WGS sequence"/>
</dbReference>
<dbReference type="SUPFAM" id="SSF52540">
    <property type="entry name" value="P-loop containing nucleoside triphosphate hydrolases"/>
    <property type="match status" value="1"/>
</dbReference>
<gene>
    <name evidence="7" type="ORF">NP777_39955</name>
</gene>
<evidence type="ECO:0000313" key="8">
    <source>
        <dbReference type="Proteomes" id="UP001204746"/>
    </source>
</evidence>
<proteinExistence type="predicted"/>
<accession>A0ABT1VA77</accession>
<dbReference type="SMART" id="SM00382">
    <property type="entry name" value="AAA"/>
    <property type="match status" value="1"/>
</dbReference>